<dbReference type="PROSITE" id="PS51149">
    <property type="entry name" value="GLY_RADICAL_2"/>
    <property type="match status" value="1"/>
</dbReference>
<keyword evidence="1" id="KW-0556">Organic radical</keyword>
<dbReference type="Pfam" id="PF01228">
    <property type="entry name" value="Gly_radical"/>
    <property type="match status" value="1"/>
</dbReference>
<gene>
    <name evidence="5" type="ORF">S03H2_57939</name>
</gene>
<comment type="caution">
    <text evidence="5">The sequence shown here is derived from an EMBL/GenBank/DDBJ whole genome shotgun (WGS) entry which is preliminary data.</text>
</comment>
<sequence>MYPVSANTPLGMVVGALPSGRVAGTPLADGISPQQGTDKSPTEVIKSVTKFDHARHLDGGMLNIKFNPSVLADERGLRNFVSLVRTFLDRGGWHIQVNVVDAAILKNAQEHPEKYPTLMVRVAGYSAYFNDLCRETQNDIISRVEHTGI</sequence>
<dbReference type="PANTHER" id="PTHR43641">
    <property type="entry name" value="FORMATE ACETYLTRANSFERASE 3-RELATED"/>
    <property type="match status" value="1"/>
</dbReference>
<dbReference type="AlphaFoldDB" id="X1IRQ0"/>
<accession>X1IRQ0</accession>
<reference evidence="5" key="1">
    <citation type="journal article" date="2014" name="Front. Microbiol.">
        <title>High frequency of phylogenetically diverse reductive dehalogenase-homologous genes in deep subseafloor sedimentary metagenomes.</title>
        <authorList>
            <person name="Kawai M."/>
            <person name="Futagami T."/>
            <person name="Toyoda A."/>
            <person name="Takaki Y."/>
            <person name="Nishi S."/>
            <person name="Hori S."/>
            <person name="Arai W."/>
            <person name="Tsubouchi T."/>
            <person name="Morono Y."/>
            <person name="Uchiyama I."/>
            <person name="Ito T."/>
            <person name="Fujiyama A."/>
            <person name="Inagaki F."/>
            <person name="Takami H."/>
        </authorList>
    </citation>
    <scope>NUCLEOTIDE SEQUENCE</scope>
    <source>
        <strain evidence="5">Expedition CK06-06</strain>
    </source>
</reference>
<dbReference type="InterPro" id="IPR004184">
    <property type="entry name" value="PFL_dom"/>
</dbReference>
<feature type="domain" description="Glycine radical" evidence="3">
    <location>
        <begin position="29"/>
        <end position="149"/>
    </location>
</feature>
<dbReference type="InterPro" id="IPR051215">
    <property type="entry name" value="GRE"/>
</dbReference>
<dbReference type="PROSITE" id="PS51554">
    <property type="entry name" value="PFL"/>
    <property type="match status" value="1"/>
</dbReference>
<organism evidence="5">
    <name type="scientific">marine sediment metagenome</name>
    <dbReference type="NCBI Taxonomy" id="412755"/>
    <lineage>
        <taxon>unclassified sequences</taxon>
        <taxon>metagenomes</taxon>
        <taxon>ecological metagenomes</taxon>
    </lineage>
</organism>
<dbReference type="SUPFAM" id="SSF51998">
    <property type="entry name" value="PFL-like glycyl radical enzymes"/>
    <property type="match status" value="1"/>
</dbReference>
<dbReference type="GO" id="GO:0016829">
    <property type="term" value="F:lyase activity"/>
    <property type="evidence" value="ECO:0007669"/>
    <property type="project" value="UniProtKB-KW"/>
</dbReference>
<name>X1IRQ0_9ZZZZ</name>
<dbReference type="GO" id="GO:0005829">
    <property type="term" value="C:cytosol"/>
    <property type="evidence" value="ECO:0007669"/>
    <property type="project" value="TreeGrafter"/>
</dbReference>
<evidence type="ECO:0000256" key="2">
    <source>
        <dbReference type="ARBA" id="ARBA00023239"/>
    </source>
</evidence>
<dbReference type="PANTHER" id="PTHR43641:SF2">
    <property type="entry name" value="DEHYDRATASE YBIW-RELATED"/>
    <property type="match status" value="1"/>
</dbReference>
<protein>
    <recommendedName>
        <fullName evidence="6">Glycine radical domain-containing protein</fullName>
    </recommendedName>
</protein>
<evidence type="ECO:0008006" key="6">
    <source>
        <dbReference type="Google" id="ProtNLM"/>
    </source>
</evidence>
<proteinExistence type="predicted"/>
<feature type="domain" description="PFL" evidence="4">
    <location>
        <begin position="1"/>
        <end position="22"/>
    </location>
</feature>
<evidence type="ECO:0000259" key="3">
    <source>
        <dbReference type="PROSITE" id="PS51149"/>
    </source>
</evidence>
<evidence type="ECO:0000256" key="1">
    <source>
        <dbReference type="ARBA" id="ARBA00022818"/>
    </source>
</evidence>
<evidence type="ECO:0000313" key="5">
    <source>
        <dbReference type="EMBL" id="GAH85121.1"/>
    </source>
</evidence>
<evidence type="ECO:0000259" key="4">
    <source>
        <dbReference type="PROSITE" id="PS51554"/>
    </source>
</evidence>
<dbReference type="EMBL" id="BARU01037156">
    <property type="protein sequence ID" value="GAH85121.1"/>
    <property type="molecule type" value="Genomic_DNA"/>
</dbReference>
<dbReference type="InterPro" id="IPR001150">
    <property type="entry name" value="Gly_radical"/>
</dbReference>
<keyword evidence="2" id="KW-0456">Lyase</keyword>
<dbReference type="Gene3D" id="3.20.70.20">
    <property type="match status" value="1"/>
</dbReference>